<comment type="caution">
    <text evidence="2">The sequence shown here is derived from an EMBL/GenBank/DDBJ whole genome shotgun (WGS) entry which is preliminary data.</text>
</comment>
<keyword evidence="1" id="KW-1133">Transmembrane helix</keyword>
<gene>
    <name evidence="2" type="ORF">E3U55_08260</name>
</gene>
<evidence type="ECO:0000313" key="2">
    <source>
        <dbReference type="EMBL" id="TFB21806.1"/>
    </source>
</evidence>
<accession>A0A4Y8IKZ3</accession>
<proteinExistence type="predicted"/>
<dbReference type="AlphaFoldDB" id="A0A4Y8IKZ3"/>
<dbReference type="OrthoDB" id="2970646at2"/>
<dbReference type="Proteomes" id="UP000297975">
    <property type="component" value="Unassembled WGS sequence"/>
</dbReference>
<reference evidence="2 3" key="1">
    <citation type="submission" date="2019-03" db="EMBL/GenBank/DDBJ databases">
        <authorList>
            <person name="He R.-H."/>
        </authorList>
    </citation>
    <scope>NUCLEOTIDE SEQUENCE [LARGE SCALE GENOMIC DNA]</scope>
    <source>
        <strain evidence="3">SH 714</strain>
    </source>
</reference>
<feature type="transmembrane region" description="Helical" evidence="1">
    <location>
        <begin position="138"/>
        <end position="155"/>
    </location>
</feature>
<feature type="transmembrane region" description="Helical" evidence="1">
    <location>
        <begin position="59"/>
        <end position="77"/>
    </location>
</feature>
<evidence type="ECO:0000313" key="3">
    <source>
        <dbReference type="Proteomes" id="UP000297975"/>
    </source>
</evidence>
<evidence type="ECO:0000256" key="1">
    <source>
        <dbReference type="SAM" id="Phobius"/>
    </source>
</evidence>
<protein>
    <recommendedName>
        <fullName evidence="4">DUF4203 domain-containing protein</fullName>
    </recommendedName>
</protein>
<feature type="transmembrane region" description="Helical" evidence="1">
    <location>
        <begin position="34"/>
        <end position="53"/>
    </location>
</feature>
<feature type="transmembrane region" description="Helical" evidence="1">
    <location>
        <begin position="112"/>
        <end position="131"/>
    </location>
</feature>
<organism evidence="2 3">
    <name type="scientific">Filobacillus milosensis</name>
    <dbReference type="NCBI Taxonomy" id="94137"/>
    <lineage>
        <taxon>Bacteria</taxon>
        <taxon>Bacillati</taxon>
        <taxon>Bacillota</taxon>
        <taxon>Bacilli</taxon>
        <taxon>Bacillales</taxon>
        <taxon>Bacillaceae</taxon>
        <taxon>Filobacillus</taxon>
    </lineage>
</organism>
<feature type="transmembrane region" description="Helical" evidence="1">
    <location>
        <begin position="6"/>
        <end position="22"/>
    </location>
</feature>
<keyword evidence="3" id="KW-1185">Reference proteome</keyword>
<keyword evidence="1" id="KW-0812">Transmembrane</keyword>
<name>A0A4Y8IKZ3_9BACI</name>
<dbReference type="EMBL" id="SOPW01000007">
    <property type="protein sequence ID" value="TFB21806.1"/>
    <property type="molecule type" value="Genomic_DNA"/>
</dbReference>
<feature type="transmembrane region" description="Helical" evidence="1">
    <location>
        <begin position="89"/>
        <end position="106"/>
    </location>
</feature>
<evidence type="ECO:0008006" key="4">
    <source>
        <dbReference type="Google" id="ProtNLM"/>
    </source>
</evidence>
<keyword evidence="1" id="KW-0472">Membrane</keyword>
<dbReference type="RefSeq" id="WP_134339950.1">
    <property type="nucleotide sequence ID" value="NZ_SOPW01000007.1"/>
</dbReference>
<sequence length="173" mass="19392">MNITLYSITVLVINLLAILIFIRQSNRAMESMITTMCLSTSFGLIIGFITWIHFYEQPLIATLISIAIGSIIGSIIGTKFGHNTQIEGLFSGLMASMMAVMLIMMFNVADGLFLLMVGLAFLSGITLLSIARSHKLNYRLLLLSCIVMTLIFLYFPSELDRQHSPIDYHQIRH</sequence>